<keyword evidence="2" id="KW-0800">Toxin</keyword>
<dbReference type="InterPro" id="IPR006574">
    <property type="entry name" value="PRY"/>
</dbReference>
<evidence type="ECO:0000259" key="9">
    <source>
        <dbReference type="PROSITE" id="PS50188"/>
    </source>
</evidence>
<evidence type="ECO:0000259" key="8">
    <source>
        <dbReference type="PROSITE" id="PS50089"/>
    </source>
</evidence>
<keyword evidence="4 7" id="KW-0863">Zinc-finger</keyword>
<comment type="similarity">
    <text evidence="1">Belongs to the ohanin/vespryn family.</text>
</comment>
<dbReference type="PROSITE" id="PS00518">
    <property type="entry name" value="ZF_RING_1"/>
    <property type="match status" value="1"/>
</dbReference>
<dbReference type="InterPro" id="IPR001870">
    <property type="entry name" value="B30.2/SPRY"/>
</dbReference>
<evidence type="ECO:0000256" key="6">
    <source>
        <dbReference type="ARBA" id="ARBA00034460"/>
    </source>
</evidence>
<sequence>MVLEPHHKYFCPGLHSLRKLLPLILQAGAQAKTHNLPPTSLHGMDAEEEEEDPMRGLQKAALCSICLEYFQDPVSIDCGHNFCQACIAQCCDDARTRFSCPHCRRRSCKKDFRPNRELAEMVEIAKRFKRRRLGRIQPLGLSLPTHGIPNSHRKMLVASLNFLFLSSLFTASVTLDPGTAGPYLILSDDGKSVWLGDTRQKRPTSRGRFNLYPCVLGCEGFASGKHSWVVEVESGGSWAVGVAQESVKRKKKLNFRPEQGVWALEHLGANHYRALTSPPTPLPLRKAYRRIQVHLDYEAGQVAFFDAENEDLIFAFPSSRFAGDIIHPWMWVGLRSRLRLCP</sequence>
<evidence type="ECO:0000256" key="4">
    <source>
        <dbReference type="ARBA" id="ARBA00022771"/>
    </source>
</evidence>
<keyword evidence="5" id="KW-0862">Zinc</keyword>
<evidence type="ECO:0000256" key="1">
    <source>
        <dbReference type="ARBA" id="ARBA00009651"/>
    </source>
</evidence>
<dbReference type="CDD" id="cd16594">
    <property type="entry name" value="RING-HC_TRIM7-like_C-IV"/>
    <property type="match status" value="1"/>
</dbReference>
<name>A0A670KE11_PODMU</name>
<organism evidence="10 11">
    <name type="scientific">Podarcis muralis</name>
    <name type="common">Wall lizard</name>
    <name type="synonym">Lacerta muralis</name>
    <dbReference type="NCBI Taxonomy" id="64176"/>
    <lineage>
        <taxon>Eukaryota</taxon>
        <taxon>Metazoa</taxon>
        <taxon>Chordata</taxon>
        <taxon>Craniata</taxon>
        <taxon>Vertebrata</taxon>
        <taxon>Euteleostomi</taxon>
        <taxon>Lepidosauria</taxon>
        <taxon>Squamata</taxon>
        <taxon>Bifurcata</taxon>
        <taxon>Unidentata</taxon>
        <taxon>Episquamata</taxon>
        <taxon>Laterata</taxon>
        <taxon>Lacertibaenia</taxon>
        <taxon>Lacertidae</taxon>
        <taxon>Podarcis</taxon>
    </lineage>
</organism>
<dbReference type="SUPFAM" id="SSF49899">
    <property type="entry name" value="Concanavalin A-like lectins/glucanases"/>
    <property type="match status" value="1"/>
</dbReference>
<evidence type="ECO:0000256" key="2">
    <source>
        <dbReference type="ARBA" id="ARBA00022699"/>
    </source>
</evidence>
<comment type="function">
    <text evidence="6">Neurotoxin that produces dose-dependent hypolocomotion and hyperalgesia in mice. May directly act on the central nervous system, as it is 6500-fold more potent when administered intracerebroventricularly than intraperitoneal.</text>
</comment>
<dbReference type="Pfam" id="PF13765">
    <property type="entry name" value="PRY"/>
    <property type="match status" value="1"/>
</dbReference>
<dbReference type="Proteomes" id="UP000472272">
    <property type="component" value="Chromosome 18"/>
</dbReference>
<dbReference type="SMART" id="SM00589">
    <property type="entry name" value="PRY"/>
    <property type="match status" value="1"/>
</dbReference>
<dbReference type="Gene3D" id="3.30.40.10">
    <property type="entry name" value="Zinc/RING finger domain, C3HC4 (zinc finger)"/>
    <property type="match status" value="1"/>
</dbReference>
<dbReference type="InterPro" id="IPR003879">
    <property type="entry name" value="Butyrophylin_SPRY"/>
</dbReference>
<dbReference type="AlphaFoldDB" id="A0A670KE11"/>
<dbReference type="PROSITE" id="PS50188">
    <property type="entry name" value="B302_SPRY"/>
    <property type="match status" value="1"/>
</dbReference>
<dbReference type="Gene3D" id="2.60.120.920">
    <property type="match status" value="1"/>
</dbReference>
<proteinExistence type="inferred from homology"/>
<reference evidence="10 11" key="1">
    <citation type="journal article" date="2019" name="Proc. Natl. Acad. Sci. U.S.A.">
        <title>Regulatory changes in pterin and carotenoid genes underlie balanced color polymorphisms in the wall lizard.</title>
        <authorList>
            <person name="Andrade P."/>
            <person name="Pinho C."/>
            <person name="Perez I de Lanuza G."/>
            <person name="Afonso S."/>
            <person name="Brejcha J."/>
            <person name="Rubin C.J."/>
            <person name="Wallerman O."/>
            <person name="Pereira P."/>
            <person name="Sabatino S.J."/>
            <person name="Bellati A."/>
            <person name="Pellitteri-Rosa D."/>
            <person name="Bosakova Z."/>
            <person name="Bunikis I."/>
            <person name="Carretero M.A."/>
            <person name="Feiner N."/>
            <person name="Marsik P."/>
            <person name="Pauperio F."/>
            <person name="Salvi D."/>
            <person name="Soler L."/>
            <person name="While G.M."/>
            <person name="Uller T."/>
            <person name="Font E."/>
            <person name="Andersson L."/>
            <person name="Carneiro M."/>
        </authorList>
    </citation>
    <scope>NUCLEOTIDE SEQUENCE</scope>
</reference>
<dbReference type="SUPFAM" id="SSF57850">
    <property type="entry name" value="RING/U-box"/>
    <property type="match status" value="1"/>
</dbReference>
<dbReference type="InterPro" id="IPR043136">
    <property type="entry name" value="B30.2/SPRY_sf"/>
</dbReference>
<dbReference type="GeneTree" id="ENSGT00940000158668"/>
<feature type="domain" description="RING-type" evidence="8">
    <location>
        <begin position="63"/>
        <end position="104"/>
    </location>
</feature>
<dbReference type="OMA" id="CNVERIK"/>
<dbReference type="Pfam" id="PF15227">
    <property type="entry name" value="zf-C3HC4_4"/>
    <property type="match status" value="1"/>
</dbReference>
<dbReference type="Pfam" id="PF00622">
    <property type="entry name" value="SPRY"/>
    <property type="match status" value="1"/>
</dbReference>
<dbReference type="PANTHER" id="PTHR24103">
    <property type="entry name" value="E3 UBIQUITIN-PROTEIN LIGASE TRIM"/>
    <property type="match status" value="1"/>
</dbReference>
<dbReference type="PRINTS" id="PR01407">
    <property type="entry name" value="BUTYPHLNCDUF"/>
</dbReference>
<evidence type="ECO:0000256" key="3">
    <source>
        <dbReference type="ARBA" id="ARBA00022723"/>
    </source>
</evidence>
<evidence type="ECO:0000256" key="7">
    <source>
        <dbReference type="PROSITE-ProRule" id="PRU00175"/>
    </source>
</evidence>
<feature type="domain" description="B30.2/SPRY" evidence="9">
    <location>
        <begin position="153"/>
        <end position="342"/>
    </location>
</feature>
<evidence type="ECO:0000256" key="5">
    <source>
        <dbReference type="ARBA" id="ARBA00022833"/>
    </source>
</evidence>
<keyword evidence="3" id="KW-0479">Metal-binding</keyword>
<dbReference type="InterPro" id="IPR013083">
    <property type="entry name" value="Znf_RING/FYVE/PHD"/>
</dbReference>
<evidence type="ECO:0000313" key="10">
    <source>
        <dbReference type="Ensembl" id="ENSPMRP00000033057.1"/>
    </source>
</evidence>
<protein>
    <submittedName>
        <fullName evidence="10">Uncharacterized protein</fullName>
    </submittedName>
</protein>
<dbReference type="SMART" id="SM00184">
    <property type="entry name" value="RING"/>
    <property type="match status" value="1"/>
</dbReference>
<reference evidence="10" key="3">
    <citation type="submission" date="2025-09" db="UniProtKB">
        <authorList>
            <consortium name="Ensembl"/>
        </authorList>
    </citation>
    <scope>IDENTIFICATION</scope>
</reference>
<dbReference type="GO" id="GO:0008270">
    <property type="term" value="F:zinc ion binding"/>
    <property type="evidence" value="ECO:0007669"/>
    <property type="project" value="UniProtKB-KW"/>
</dbReference>
<dbReference type="SMART" id="SM00449">
    <property type="entry name" value="SPRY"/>
    <property type="match status" value="1"/>
</dbReference>
<dbReference type="InterPro" id="IPR017907">
    <property type="entry name" value="Znf_RING_CS"/>
</dbReference>
<dbReference type="FunFam" id="2.60.120.920:FF:000004">
    <property type="entry name" value="Butyrophilin subfamily 1 member A1"/>
    <property type="match status" value="1"/>
</dbReference>
<evidence type="ECO:0000313" key="11">
    <source>
        <dbReference type="Proteomes" id="UP000472272"/>
    </source>
</evidence>
<keyword evidence="2" id="KW-0528">Neurotoxin</keyword>
<dbReference type="InterPro" id="IPR013320">
    <property type="entry name" value="ConA-like_dom_sf"/>
</dbReference>
<reference evidence="10" key="2">
    <citation type="submission" date="2025-08" db="UniProtKB">
        <authorList>
            <consortium name="Ensembl"/>
        </authorList>
    </citation>
    <scope>IDENTIFICATION</scope>
</reference>
<accession>A0A670KE11</accession>
<keyword evidence="11" id="KW-1185">Reference proteome</keyword>
<dbReference type="InterPro" id="IPR001841">
    <property type="entry name" value="Znf_RING"/>
</dbReference>
<dbReference type="CDD" id="cd12888">
    <property type="entry name" value="SPRY_PRY_TRIM7_like"/>
    <property type="match status" value="1"/>
</dbReference>
<dbReference type="InterPro" id="IPR003877">
    <property type="entry name" value="SPRY_dom"/>
</dbReference>
<dbReference type="PROSITE" id="PS50089">
    <property type="entry name" value="ZF_RING_2"/>
    <property type="match status" value="1"/>
</dbReference>
<dbReference type="InterPro" id="IPR050143">
    <property type="entry name" value="TRIM/RBCC"/>
</dbReference>
<dbReference type="Ensembl" id="ENSPMRT00000035074.1">
    <property type="protein sequence ID" value="ENSPMRP00000033057.1"/>
    <property type="gene ID" value="ENSPMRG00000021422.1"/>
</dbReference>